<keyword evidence="1" id="KW-0808">Transferase</keyword>
<dbReference type="EMBL" id="JAWDIE010000013">
    <property type="protein sequence ID" value="MEJ7138635.1"/>
    <property type="molecule type" value="Genomic_DNA"/>
</dbReference>
<proteinExistence type="predicted"/>
<reference evidence="1" key="1">
    <citation type="submission" date="2023-10" db="EMBL/GenBank/DDBJ databases">
        <title>Amphibacter perezi, gen. nov., sp. nov. a novel taxa of the family Comamonadaceae, class Betaproteobacteria isolated from the skin microbiota of Pelophylax perezi from different populations.</title>
        <authorList>
            <person name="Costa S."/>
            <person name="Proenca D.N."/>
            <person name="Lopes I."/>
            <person name="Morais P.V."/>
        </authorList>
    </citation>
    <scope>NUCLEOTIDE SEQUENCE</scope>
    <source>
        <strain evidence="1">SL12-8</strain>
    </source>
</reference>
<evidence type="ECO:0000313" key="1">
    <source>
        <dbReference type="EMBL" id="MEJ7138635.1"/>
    </source>
</evidence>
<sequence length="666" mass="71159">MTEPAPFALLDDASSGLGDVALARSRWYSGWRHAHVSLGPQDLAACCERLQADLAAGRHAIVLADFEWGMALQGVAVPPAWLADSPRAPALVFHVFDHLQRLNPAQVQQRLQQITPADEPADVVGWTTDQDETAYRQAVLDIHEAIRAGETYQVNHTRRLHGRLAGGPVALFARLRRAQPVPYGALLALPDVTAPDGKRDAPTELCWVLSHSPELLVAQQGGQLRAQPMKGTAPADSDPAVLAADPKNRAENLMIVDLLRNDLGRVAQTGSVAVSDLFAVQRHATLLQMTSTITATLQPQATLADLLRAVFPCGSITGAPRRQTLRWIARLEHAPRGLYTGAIGWVDAPGRAKDCACPDLMLNVAIRTLSLSRGAQHSPARPDVRATLGVGGGIVLDSDPASEWAESALKARFVQGADPGYTLFETLLVKQDAAGVWQVQHLPQHLDRLRASAHALGFEAAPLDDAAALDALWRQAVAQAESQAVGAAGLQSLRLRLDLPRSGALRAVAQPLAPLPEPARLIWSPTPLFSPDQPLVQAALTAHKTSWRQLWDAALQQAMAAGAFDALLWGQDHPGEAPFGVDGARSTVYARVDGVWITPPAADGALPGTVRARVLAGQDEAALHLGLVAVREQRLSLHAARRADAWAVSNALRGVLPVLGPATWPI</sequence>
<organism evidence="1 2">
    <name type="scientific">Amphibiibacter pelophylacis</name>
    <dbReference type="NCBI Taxonomy" id="1799477"/>
    <lineage>
        <taxon>Bacteria</taxon>
        <taxon>Pseudomonadati</taxon>
        <taxon>Pseudomonadota</taxon>
        <taxon>Betaproteobacteria</taxon>
        <taxon>Burkholderiales</taxon>
        <taxon>Sphaerotilaceae</taxon>
        <taxon>Amphibiibacter</taxon>
    </lineage>
</organism>
<gene>
    <name evidence="1" type="ORF">RV045_09385</name>
</gene>
<keyword evidence="2" id="KW-1185">Reference proteome</keyword>
<keyword evidence="1" id="KW-0032">Aminotransferase</keyword>
<name>A0ACC6P366_9BURK</name>
<accession>A0ACC6P366</accession>
<protein>
    <submittedName>
        <fullName evidence="1">Bifunctional anthranilate synthase component I family protein/class IV aminotransferase</fullName>
    </submittedName>
</protein>
<comment type="caution">
    <text evidence="1">The sequence shown here is derived from an EMBL/GenBank/DDBJ whole genome shotgun (WGS) entry which is preliminary data.</text>
</comment>
<dbReference type="Proteomes" id="UP001364695">
    <property type="component" value="Unassembled WGS sequence"/>
</dbReference>
<evidence type="ECO:0000313" key="2">
    <source>
        <dbReference type="Proteomes" id="UP001364695"/>
    </source>
</evidence>